<comment type="caution">
    <text evidence="1">The sequence shown here is derived from an EMBL/GenBank/DDBJ whole genome shotgun (WGS) entry which is preliminary data.</text>
</comment>
<proteinExistence type="predicted"/>
<evidence type="ECO:0000313" key="1">
    <source>
        <dbReference type="EMBL" id="KAI7962332.1"/>
    </source>
</evidence>
<protein>
    <submittedName>
        <fullName evidence="1">Uncharacterized protein</fullName>
    </submittedName>
</protein>
<evidence type="ECO:0000313" key="2">
    <source>
        <dbReference type="Proteomes" id="UP001060170"/>
    </source>
</evidence>
<organism evidence="1 2">
    <name type="scientific">Puccinia striiformis f. sp. tritici</name>
    <dbReference type="NCBI Taxonomy" id="168172"/>
    <lineage>
        <taxon>Eukaryota</taxon>
        <taxon>Fungi</taxon>
        <taxon>Dikarya</taxon>
        <taxon>Basidiomycota</taxon>
        <taxon>Pucciniomycotina</taxon>
        <taxon>Pucciniomycetes</taxon>
        <taxon>Pucciniales</taxon>
        <taxon>Pucciniaceae</taxon>
        <taxon>Puccinia</taxon>
    </lineage>
</organism>
<name>A0ACC0EXW1_9BASI</name>
<keyword evidence="2" id="KW-1185">Reference proteome</keyword>
<reference evidence="2" key="2">
    <citation type="journal article" date="2018" name="Mol. Plant Microbe Interact.">
        <title>Genome sequence resources for the wheat stripe rust pathogen (Puccinia striiformis f. sp. tritici) and the barley stripe rust pathogen (Puccinia striiformis f. sp. hordei).</title>
        <authorList>
            <person name="Xia C."/>
            <person name="Wang M."/>
            <person name="Yin C."/>
            <person name="Cornejo O.E."/>
            <person name="Hulbert S.H."/>
            <person name="Chen X."/>
        </authorList>
    </citation>
    <scope>NUCLEOTIDE SEQUENCE [LARGE SCALE GENOMIC DNA]</scope>
    <source>
        <strain evidence="2">93-210</strain>
    </source>
</reference>
<accession>A0ACC0EXW1</accession>
<dbReference type="EMBL" id="CM045865">
    <property type="protein sequence ID" value="KAI7962332.1"/>
    <property type="molecule type" value="Genomic_DNA"/>
</dbReference>
<reference evidence="1 2" key="3">
    <citation type="journal article" date="2022" name="Microbiol. Spectr.">
        <title>Folding features and dynamics of 3D genome architecture in plant fungal pathogens.</title>
        <authorList>
            <person name="Xia C."/>
        </authorList>
    </citation>
    <scope>NUCLEOTIDE SEQUENCE [LARGE SCALE GENOMIC DNA]</scope>
    <source>
        <strain evidence="1 2">93-210</strain>
    </source>
</reference>
<dbReference type="Proteomes" id="UP001060170">
    <property type="component" value="Chromosome 1"/>
</dbReference>
<sequence>MYPVIDTRYQFDQQLQRPRQQDNQVPFLLKCVILSEPHLEGTQKLYRTERMVNVWGSLVDWDLPSHMAVVSIDEVSLPNGYQGSPNRLDLGNPVASSMHTWASQQPQADDDELNEAEENGHSPPPVLTDPSDSDCESSIDEKPRLNLRN</sequence>
<gene>
    <name evidence="1" type="ORF">MJO28_000426</name>
</gene>
<reference evidence="2" key="1">
    <citation type="journal article" date="2018" name="BMC Genomics">
        <title>Genomic insights into host adaptation between the wheat stripe rust pathogen (Puccinia striiformis f. sp. tritici) and the barley stripe rust pathogen (Puccinia striiformis f. sp. hordei).</title>
        <authorList>
            <person name="Xia C."/>
            <person name="Wang M."/>
            <person name="Yin C."/>
            <person name="Cornejo O.E."/>
            <person name="Hulbert S.H."/>
            <person name="Chen X."/>
        </authorList>
    </citation>
    <scope>NUCLEOTIDE SEQUENCE [LARGE SCALE GENOMIC DNA]</scope>
    <source>
        <strain evidence="2">93-210</strain>
    </source>
</reference>